<dbReference type="CDD" id="cd02772">
    <property type="entry name" value="MopB_NDH-1_NuoG2"/>
    <property type="match status" value="1"/>
</dbReference>
<dbReference type="PROSITE" id="PS00642">
    <property type="entry name" value="COMPLEX1_75K_2"/>
    <property type="match status" value="1"/>
</dbReference>
<comment type="subunit">
    <text evidence="11">Composed of 13 different subunits. Subunits NuoCD, E, F, and G constitute the peripheral sector of the complex.</text>
</comment>
<dbReference type="SUPFAM" id="SSF50692">
    <property type="entry name" value="ADC-like"/>
    <property type="match status" value="1"/>
</dbReference>
<dbReference type="CDD" id="cd00207">
    <property type="entry name" value="fer2"/>
    <property type="match status" value="1"/>
</dbReference>
<dbReference type="Pfam" id="PF00384">
    <property type="entry name" value="Molybdopterin"/>
    <property type="match status" value="1"/>
</dbReference>
<comment type="cofactor">
    <cofactor evidence="13">
        <name>[2Fe-2S] cluster</name>
        <dbReference type="ChEBI" id="CHEBI:190135"/>
    </cofactor>
    <text evidence="13">Binds 1 [2Fe-2S] cluster per subunit.</text>
</comment>
<sequence length="797" mass="86893">MKPGMVKIEIDGTELQVKAGKMLIEVADEIGVDIPRFCYHKHLSIAANCRMCLVEVEKSRKPLPACATPVADGMKIFTSSPRAIAAQKGVMEFLLINHPLDCPICDQGGECELQDLAMGYGNDISRFTERKRVVKDKNIGPLIKTDLTRCIHCTRCVRFGQEIAGIKELGATGRGEHMEIGTYIEQSLASELAGNVIDLCPVGALTDKPFRYRARAWEMAGHPTISPHDSVGANIELHIRRNEVMRAVPRDNEAVNETWIADRDRYGWLGLTHEERLHRPMVKQEGVWRETDWEEALETAAKGLQWVAEEAGSTQLGGLASPYATVEELSLFQKLLRGLHSNNIDHRLRRQDFRDQEFEPETVPLGCTIEELEQSDCILVVGANIHKEQPLFGLRLRKAALRGAALMYINPVDYLVRFPVAEKIIAGPQGMLRALAGVTKCLAASKGKSLDAGWTSLLADIQPTETERAMADQLANALHGRILLGGIAEGHPHFSVLRALADLACQLGGCQLGFFPSGGNAVGAALAGVLPHRGPGGGRAPVRGLNGQAMLEAELRGYLLLAVEPEFDCADPLSAQKALRNADFVVSLTAFRSQAMLDYANVLLPIATYVETSGTFVNAEGRWQSFTGAVPPPGEARPAWKVLRVLANLLQIPDFNYLSSQEIHDELRHQIENLAKPQALTPWRPETLGSTNDDSSLVRIADTFIYGTDGLVRRSRPLQESPDGQAARQAYMNSADATRLGLSNAERIAVDQGNGQVILPFAVDDSVAEGCLRLAAAFEEAGALGAPFMPIKVTAAE</sequence>
<dbReference type="SUPFAM" id="SSF53706">
    <property type="entry name" value="Formate dehydrogenase/DMSO reductase, domains 1-3"/>
    <property type="match status" value="1"/>
</dbReference>
<dbReference type="GO" id="GO:0008137">
    <property type="term" value="F:NADH dehydrogenase (ubiquinone) activity"/>
    <property type="evidence" value="ECO:0007669"/>
    <property type="project" value="UniProtKB-UniRule"/>
</dbReference>
<comment type="function">
    <text evidence="13">NDH-1 shuttles electrons from NADH, via FMN and iron-sulfur (Fe-S) centers, to quinones in the respiratory chain. Couples the redox reaction to proton translocation (for every two electrons transferred, four hydrogen ions are translocated across the cytoplasmic membrane), and thus conserves the redox energy in a proton gradient.</text>
</comment>
<dbReference type="PANTHER" id="PTHR43105:SF13">
    <property type="entry name" value="NADH-UBIQUINONE OXIDOREDUCTASE 75 KDA SUBUNIT, MITOCHONDRIAL"/>
    <property type="match status" value="1"/>
</dbReference>
<evidence type="ECO:0000256" key="8">
    <source>
        <dbReference type="ARBA" id="ARBA00023004"/>
    </source>
</evidence>
<comment type="similarity">
    <text evidence="2 13">Belongs to the complex I 75 kDa subunit family.</text>
</comment>
<dbReference type="Proteomes" id="UP000006838">
    <property type="component" value="Chromosome"/>
</dbReference>
<dbReference type="InterPro" id="IPR019574">
    <property type="entry name" value="NADH_UbQ_OxRdtase_Gsu_4Fe4S-bd"/>
</dbReference>
<comment type="catalytic activity">
    <reaction evidence="12 13">
        <text>a quinone + NADH + 5 H(+)(in) = a quinol + NAD(+) + 4 H(+)(out)</text>
        <dbReference type="Rhea" id="RHEA:57888"/>
        <dbReference type="ChEBI" id="CHEBI:15378"/>
        <dbReference type="ChEBI" id="CHEBI:24646"/>
        <dbReference type="ChEBI" id="CHEBI:57540"/>
        <dbReference type="ChEBI" id="CHEBI:57945"/>
        <dbReference type="ChEBI" id="CHEBI:132124"/>
    </reaction>
</comment>
<evidence type="ECO:0000256" key="7">
    <source>
        <dbReference type="ARBA" id="ARBA00022967"/>
    </source>
</evidence>
<evidence type="ECO:0000256" key="4">
    <source>
        <dbReference type="ARBA" id="ARBA00022714"/>
    </source>
</evidence>
<dbReference type="GO" id="GO:0016651">
    <property type="term" value="F:oxidoreductase activity, acting on NAD(P)H"/>
    <property type="evidence" value="ECO:0007669"/>
    <property type="project" value="InterPro"/>
</dbReference>
<evidence type="ECO:0000259" key="14">
    <source>
        <dbReference type="PROSITE" id="PS51085"/>
    </source>
</evidence>
<dbReference type="RefSeq" id="WP_011331001.1">
    <property type="nucleotide sequence ID" value="NC_007484.1"/>
</dbReference>
<dbReference type="FunFam" id="3.30.70.20:FF:000002">
    <property type="entry name" value="NADH-ubiquinone oxidoreductase 75 kDa subunit"/>
    <property type="match status" value="1"/>
</dbReference>
<dbReference type="InterPro" id="IPR001041">
    <property type="entry name" value="2Fe-2S_ferredoxin-type"/>
</dbReference>
<dbReference type="PROSITE" id="PS51085">
    <property type="entry name" value="2FE2S_FER_2"/>
    <property type="match status" value="1"/>
</dbReference>
<dbReference type="Gene3D" id="3.40.50.740">
    <property type="match status" value="2"/>
</dbReference>
<dbReference type="Gene3D" id="3.30.70.20">
    <property type="match status" value="1"/>
</dbReference>
<proteinExistence type="inferred from homology"/>
<evidence type="ECO:0000256" key="5">
    <source>
        <dbReference type="ARBA" id="ARBA00022719"/>
    </source>
</evidence>
<evidence type="ECO:0000256" key="3">
    <source>
        <dbReference type="ARBA" id="ARBA00022485"/>
    </source>
</evidence>
<dbReference type="GO" id="GO:0051539">
    <property type="term" value="F:4 iron, 4 sulfur cluster binding"/>
    <property type="evidence" value="ECO:0007669"/>
    <property type="project" value="UniProtKB-KW"/>
</dbReference>
<dbReference type="GO" id="GO:0042773">
    <property type="term" value="P:ATP synthesis coupled electron transport"/>
    <property type="evidence" value="ECO:0007669"/>
    <property type="project" value="InterPro"/>
</dbReference>
<keyword evidence="5 13" id="KW-0874">Quinone</keyword>
<keyword evidence="8 13" id="KW-0408">Iron</keyword>
<dbReference type="NCBIfam" id="TIGR01973">
    <property type="entry name" value="NuoG"/>
    <property type="match status" value="1"/>
</dbReference>
<dbReference type="Gene3D" id="3.40.228.10">
    <property type="entry name" value="Dimethylsulfoxide Reductase, domain 2"/>
    <property type="match status" value="1"/>
</dbReference>
<gene>
    <name evidence="17" type="ordered locus">Noc_2559</name>
</gene>
<dbReference type="Pfam" id="PF22151">
    <property type="entry name" value="Fer4_NDSU1"/>
    <property type="match status" value="1"/>
</dbReference>
<evidence type="ECO:0000259" key="15">
    <source>
        <dbReference type="PROSITE" id="PS51669"/>
    </source>
</evidence>
<dbReference type="Gene3D" id="3.10.20.740">
    <property type="match status" value="1"/>
</dbReference>
<dbReference type="AlphaFoldDB" id="Q3J834"/>
<dbReference type="STRING" id="323261.Noc_2559"/>
<keyword evidence="7 13" id="KW-1278">Translocase</keyword>
<dbReference type="PROSITE" id="PS51669">
    <property type="entry name" value="4FE4S_MOW_BIS_MGD"/>
    <property type="match status" value="1"/>
</dbReference>
<dbReference type="InterPro" id="IPR050123">
    <property type="entry name" value="Prok_molybdopt-oxidoreductase"/>
</dbReference>
<dbReference type="PANTHER" id="PTHR43105">
    <property type="entry name" value="RESPIRATORY NITRATE REDUCTASE"/>
    <property type="match status" value="1"/>
</dbReference>
<dbReference type="InterPro" id="IPR010228">
    <property type="entry name" value="NADH_UbQ_OxRdtase_Gsu"/>
</dbReference>
<dbReference type="SMART" id="SM00929">
    <property type="entry name" value="NADH-G_4Fe-4S_3"/>
    <property type="match status" value="1"/>
</dbReference>
<keyword evidence="10 13" id="KW-0520">NAD</keyword>
<dbReference type="InterPro" id="IPR009010">
    <property type="entry name" value="Asp_de-COase-like_dom_sf"/>
</dbReference>
<accession>Q3J834</accession>
<protein>
    <recommendedName>
        <fullName evidence="13">NADH-quinone oxidoreductase</fullName>
        <ecNumber evidence="13">7.1.1.-</ecNumber>
    </recommendedName>
</protein>
<dbReference type="EMBL" id="CP000127">
    <property type="protein sequence ID" value="ABA59012.1"/>
    <property type="molecule type" value="Genomic_DNA"/>
</dbReference>
<feature type="domain" description="4Fe-4S Mo/W bis-MGD-type" evidence="15">
    <location>
        <begin position="219"/>
        <end position="275"/>
    </location>
</feature>
<dbReference type="InterPro" id="IPR036010">
    <property type="entry name" value="2Fe-2S_ferredoxin-like_sf"/>
</dbReference>
<evidence type="ECO:0000256" key="13">
    <source>
        <dbReference type="RuleBase" id="RU003525"/>
    </source>
</evidence>
<evidence type="ECO:0000256" key="10">
    <source>
        <dbReference type="ARBA" id="ARBA00023027"/>
    </source>
</evidence>
<keyword evidence="6 13" id="KW-0479">Metal-binding</keyword>
<dbReference type="GO" id="GO:0051537">
    <property type="term" value="F:2 iron, 2 sulfur cluster binding"/>
    <property type="evidence" value="ECO:0007669"/>
    <property type="project" value="UniProtKB-UniRule"/>
</dbReference>
<evidence type="ECO:0000256" key="9">
    <source>
        <dbReference type="ARBA" id="ARBA00023014"/>
    </source>
</evidence>
<keyword evidence="17" id="KW-0560">Oxidoreductase</keyword>
<evidence type="ECO:0000256" key="11">
    <source>
        <dbReference type="ARBA" id="ARBA00026021"/>
    </source>
</evidence>
<evidence type="ECO:0000256" key="12">
    <source>
        <dbReference type="ARBA" id="ARBA00047712"/>
    </source>
</evidence>
<dbReference type="HOGENOM" id="CLU_000422_11_6_6"/>
<reference evidence="18" key="1">
    <citation type="journal article" date="2006" name="Appl. Environ. Microbiol.">
        <title>Complete genome sequence of the marine, chemolithoautotrophic, ammonia-oxidizing bacterium Nitrosococcus oceani ATCC 19707.</title>
        <authorList>
            <person name="Klotz M.G."/>
            <person name="Arp D.J."/>
            <person name="Chain P.S.G."/>
            <person name="El-Sheikh A.F."/>
            <person name="Hauser L.J."/>
            <person name="Hommes N.G."/>
            <person name="Larimer F.W."/>
            <person name="Malfatti S.A."/>
            <person name="Norton J.M."/>
            <person name="Poret-Peterson A.T."/>
            <person name="Vergez L.M."/>
            <person name="Ward B.B."/>
        </authorList>
    </citation>
    <scope>NUCLEOTIDE SEQUENCE [LARGE SCALE GENOMIC DNA]</scope>
    <source>
        <strain evidence="18">ATCC 19707 / BCRC 17464 / NCIMB 11848 / C-107</strain>
    </source>
</reference>
<keyword evidence="4 13" id="KW-0001">2Fe-2S</keyword>
<keyword evidence="3 13" id="KW-0004">4Fe-4S</keyword>
<name>Q3J834_NITOC</name>
<dbReference type="PROSITE" id="PS00641">
    <property type="entry name" value="COMPLEX1_75K_1"/>
    <property type="match status" value="1"/>
</dbReference>
<dbReference type="GO" id="GO:0016020">
    <property type="term" value="C:membrane"/>
    <property type="evidence" value="ECO:0007669"/>
    <property type="project" value="InterPro"/>
</dbReference>
<dbReference type="InParanoid" id="Q3J834"/>
<evidence type="ECO:0000256" key="1">
    <source>
        <dbReference type="ARBA" id="ARBA00001966"/>
    </source>
</evidence>
<dbReference type="PROSITE" id="PS51839">
    <property type="entry name" value="4FE4S_HC3"/>
    <property type="match status" value="1"/>
</dbReference>
<evidence type="ECO:0000256" key="2">
    <source>
        <dbReference type="ARBA" id="ARBA00005404"/>
    </source>
</evidence>
<dbReference type="Pfam" id="PF13510">
    <property type="entry name" value="Fer2_4"/>
    <property type="match status" value="1"/>
</dbReference>
<dbReference type="InterPro" id="IPR006656">
    <property type="entry name" value="Mopterin_OxRdtase"/>
</dbReference>
<evidence type="ECO:0000256" key="6">
    <source>
        <dbReference type="ARBA" id="ARBA00022723"/>
    </source>
</evidence>
<evidence type="ECO:0000313" key="17">
    <source>
        <dbReference type="EMBL" id="ABA59012.1"/>
    </source>
</evidence>
<dbReference type="SUPFAM" id="SSF54292">
    <property type="entry name" value="2Fe-2S ferredoxin-like"/>
    <property type="match status" value="1"/>
</dbReference>
<dbReference type="InterPro" id="IPR054351">
    <property type="entry name" value="NADH_UbQ_OxRdtase_ferredoxin"/>
</dbReference>
<dbReference type="EC" id="7.1.1.-" evidence="13"/>
<dbReference type="PROSITE" id="PS00643">
    <property type="entry name" value="COMPLEX1_75K_3"/>
    <property type="match status" value="1"/>
</dbReference>
<dbReference type="Pfam" id="PF10588">
    <property type="entry name" value="NADH-G_4Fe-4S_3"/>
    <property type="match status" value="1"/>
</dbReference>
<dbReference type="FunFam" id="3.10.20.740:FF:000001">
    <property type="entry name" value="NADH-quinone oxidoreductase subunit G"/>
    <property type="match status" value="1"/>
</dbReference>
<dbReference type="KEGG" id="noc:Noc_2559"/>
<feature type="domain" description="4Fe-4S His(Cys)3-ligated-type" evidence="16">
    <location>
        <begin position="82"/>
        <end position="121"/>
    </location>
</feature>
<dbReference type="InterPro" id="IPR000283">
    <property type="entry name" value="NADH_UbQ_OxRdtase_75kDa_su_CS"/>
</dbReference>
<dbReference type="Pfam" id="PF22117">
    <property type="entry name" value="Fer4_Nqo3"/>
    <property type="match status" value="1"/>
</dbReference>
<dbReference type="InterPro" id="IPR006963">
    <property type="entry name" value="Mopterin_OxRdtase_4Fe-4S_dom"/>
</dbReference>
<evidence type="ECO:0000259" key="16">
    <source>
        <dbReference type="PROSITE" id="PS51839"/>
    </source>
</evidence>
<dbReference type="SUPFAM" id="SSF54862">
    <property type="entry name" value="4Fe-4S ferredoxins"/>
    <property type="match status" value="1"/>
</dbReference>
<dbReference type="GO" id="GO:0046872">
    <property type="term" value="F:metal ion binding"/>
    <property type="evidence" value="ECO:0007669"/>
    <property type="project" value="UniProtKB-UniRule"/>
</dbReference>
<dbReference type="eggNOG" id="COG1034">
    <property type="taxonomic scope" value="Bacteria"/>
</dbReference>
<dbReference type="GO" id="GO:0048038">
    <property type="term" value="F:quinone binding"/>
    <property type="evidence" value="ECO:0007669"/>
    <property type="project" value="UniProtKB-UniRule"/>
</dbReference>
<evidence type="ECO:0000313" key="18">
    <source>
        <dbReference type="Proteomes" id="UP000006838"/>
    </source>
</evidence>
<keyword evidence="18" id="KW-1185">Reference proteome</keyword>
<feature type="domain" description="2Fe-2S ferredoxin-type" evidence="14">
    <location>
        <begin position="4"/>
        <end position="82"/>
    </location>
</feature>
<comment type="cofactor">
    <cofactor evidence="1 13">
        <name>[4Fe-4S] cluster</name>
        <dbReference type="ChEBI" id="CHEBI:49883"/>
    </cofactor>
</comment>
<organism evidence="17 18">
    <name type="scientific">Nitrosococcus oceani (strain ATCC 19707 / BCRC 17464 / JCM 30415 / NCIMB 11848 / C-107)</name>
    <dbReference type="NCBI Taxonomy" id="323261"/>
    <lineage>
        <taxon>Bacteria</taxon>
        <taxon>Pseudomonadati</taxon>
        <taxon>Pseudomonadota</taxon>
        <taxon>Gammaproteobacteria</taxon>
        <taxon>Chromatiales</taxon>
        <taxon>Chromatiaceae</taxon>
        <taxon>Nitrosococcus</taxon>
    </lineage>
</organism>
<keyword evidence="9 13" id="KW-0411">Iron-sulfur</keyword>